<evidence type="ECO:0000313" key="2">
    <source>
        <dbReference type="EMBL" id="SES85634.1"/>
    </source>
</evidence>
<keyword evidence="1" id="KW-0812">Transmembrane</keyword>
<protein>
    <recommendedName>
        <fullName evidence="4">DUF2333 domain-containing protein</fullName>
    </recommendedName>
</protein>
<evidence type="ECO:0000313" key="3">
    <source>
        <dbReference type="Proteomes" id="UP000198762"/>
    </source>
</evidence>
<dbReference type="RefSeq" id="WP_091848761.1">
    <property type="nucleotide sequence ID" value="NZ_FOHZ01000002.1"/>
</dbReference>
<keyword evidence="1" id="KW-0472">Membrane</keyword>
<dbReference type="PIRSF" id="PIRSF029693">
    <property type="entry name" value="UCP029693"/>
    <property type="match status" value="1"/>
</dbReference>
<dbReference type="STRING" id="430453.SAMN04487962_10268"/>
<dbReference type="Proteomes" id="UP000198762">
    <property type="component" value="Unassembled WGS sequence"/>
</dbReference>
<sequence>MFNRLKSLFSGSGSGYQGSSATAGKGRSIGKIVVVVVVLYLLVTIILGMIWSSEPDTFSVREHTRTLANDMGREPVTGFATTATMIRVAETLLDKPGGYISNDIFPPGLWMDNTPAWEYGVLVQLRDLSRAMRQTISRSQSQSAEDPDLTVAEPQFHFDSESWALPSTEGEYRRGIRALESYLNRLSDPQRPEAQFYARADNLNSWLADLETRLGSLSRTLSESVGKPEVTEALAGIQNVDPLVDEEPTSDVKTPWLEIDDVFYEARGTSWALLHIFRAIEVDFRKVLADKNAQASVRQIIIELEESQAQMWSPVILNGSGFGILANHSLTMAAYLARANSAITDLRELLSQG</sequence>
<name>A0A1H9ZV72_9GAMM</name>
<keyword evidence="3" id="KW-1185">Reference proteome</keyword>
<accession>A0A1H9ZV72</accession>
<proteinExistence type="predicted"/>
<dbReference type="OrthoDB" id="5821246at2"/>
<dbReference type="Pfam" id="PF10095">
    <property type="entry name" value="DUF2333"/>
    <property type="match status" value="1"/>
</dbReference>
<reference evidence="3" key="1">
    <citation type="submission" date="2016-10" db="EMBL/GenBank/DDBJ databases">
        <authorList>
            <person name="Varghese N."/>
            <person name="Submissions S."/>
        </authorList>
    </citation>
    <scope>NUCLEOTIDE SEQUENCE [LARGE SCALE GENOMIC DNA]</scope>
    <source>
        <strain evidence="3">CGMCC 1.6489</strain>
    </source>
</reference>
<feature type="transmembrane region" description="Helical" evidence="1">
    <location>
        <begin position="32"/>
        <end position="51"/>
    </location>
</feature>
<dbReference type="InterPro" id="IPR016936">
    <property type="entry name" value="UCP029693"/>
</dbReference>
<evidence type="ECO:0008006" key="4">
    <source>
        <dbReference type="Google" id="ProtNLM"/>
    </source>
</evidence>
<organism evidence="2 3">
    <name type="scientific">Marinobacter segnicrescens</name>
    <dbReference type="NCBI Taxonomy" id="430453"/>
    <lineage>
        <taxon>Bacteria</taxon>
        <taxon>Pseudomonadati</taxon>
        <taxon>Pseudomonadota</taxon>
        <taxon>Gammaproteobacteria</taxon>
        <taxon>Pseudomonadales</taxon>
        <taxon>Marinobacteraceae</taxon>
        <taxon>Marinobacter</taxon>
    </lineage>
</organism>
<dbReference type="EMBL" id="FOHZ01000002">
    <property type="protein sequence ID" value="SES85634.1"/>
    <property type="molecule type" value="Genomic_DNA"/>
</dbReference>
<gene>
    <name evidence="2" type="ORF">SAMN04487962_10268</name>
</gene>
<keyword evidence="1" id="KW-1133">Transmembrane helix</keyword>
<dbReference type="AlphaFoldDB" id="A0A1H9ZV72"/>
<evidence type="ECO:0000256" key="1">
    <source>
        <dbReference type="SAM" id="Phobius"/>
    </source>
</evidence>